<dbReference type="GO" id="GO:0003676">
    <property type="term" value="F:nucleic acid binding"/>
    <property type="evidence" value="ECO:0007669"/>
    <property type="project" value="InterPro"/>
</dbReference>
<dbReference type="Pfam" id="PF16087">
    <property type="entry name" value="DUF4817"/>
    <property type="match status" value="1"/>
</dbReference>
<dbReference type="InterPro" id="IPR036397">
    <property type="entry name" value="RNaseH_sf"/>
</dbReference>
<dbReference type="EMBL" id="NWSH01001590">
    <property type="protein sequence ID" value="PCG70775.1"/>
    <property type="molecule type" value="Genomic_DNA"/>
</dbReference>
<dbReference type="AlphaFoldDB" id="A0A2A4JFA8"/>
<dbReference type="InterPro" id="IPR032135">
    <property type="entry name" value="DUF4817"/>
</dbReference>
<organism evidence="2">
    <name type="scientific">Heliothis virescens</name>
    <name type="common">Tobacco budworm moth</name>
    <dbReference type="NCBI Taxonomy" id="7102"/>
    <lineage>
        <taxon>Eukaryota</taxon>
        <taxon>Metazoa</taxon>
        <taxon>Ecdysozoa</taxon>
        <taxon>Arthropoda</taxon>
        <taxon>Hexapoda</taxon>
        <taxon>Insecta</taxon>
        <taxon>Pterygota</taxon>
        <taxon>Neoptera</taxon>
        <taxon>Endopterygota</taxon>
        <taxon>Lepidoptera</taxon>
        <taxon>Glossata</taxon>
        <taxon>Ditrysia</taxon>
        <taxon>Noctuoidea</taxon>
        <taxon>Noctuidae</taxon>
        <taxon>Heliothinae</taxon>
        <taxon>Heliothis</taxon>
    </lineage>
</organism>
<comment type="caution">
    <text evidence="2">The sequence shown here is derived from an EMBL/GenBank/DDBJ whole genome shotgun (WGS) entry which is preliminary data.</text>
</comment>
<dbReference type="PANTHER" id="PTHR47326">
    <property type="entry name" value="TRANSPOSABLE ELEMENT TC3 TRANSPOSASE-LIKE PROTEIN"/>
    <property type="match status" value="1"/>
</dbReference>
<sequence>MTDDYTNVELVEMVRLYAISGDSLRGAIRLFREMFPDRIPPSPSVMLAATQRLRDHRQFDVPRHAQGRGSEGLPVALQEDILEYFQRDPRASTREAGRHFGVHHTTVWRLLKRELQHPFHYRKAQDIHPGDNAVRITFCRWLLEHQDANILWTDECLFTRVGVFNIHNEHWWAHRDHNPHVTKRHAFQVRFSLNVWAGIIGEHLIGPYFINGHLTSATYLELLRHFVEEMLEEVPVALHRNLYYQQDGAPPHYGRQVREYLTERFGDHWIGRGGPVAWPPRSPDLTPLDFYLWGDVKRLVYAEEVTSVTELRARIISAFDTLKTNVLVLRKLKENQLRRARLCQEYGGGNFEQYLRAT</sequence>
<proteinExistence type="predicted"/>
<dbReference type="Gene3D" id="3.30.420.10">
    <property type="entry name" value="Ribonuclease H-like superfamily/Ribonuclease H"/>
    <property type="match status" value="1"/>
</dbReference>
<dbReference type="STRING" id="7102.A0A2A4JFA8"/>
<accession>A0A2A4JFA8</accession>
<feature type="domain" description="DUF4817" evidence="1">
    <location>
        <begin position="9"/>
        <end position="47"/>
    </location>
</feature>
<reference evidence="2" key="1">
    <citation type="submission" date="2017-09" db="EMBL/GenBank/DDBJ databases">
        <title>Contemporary evolution of a Lepidopteran species, Heliothis virescens, in response to modern agricultural practices.</title>
        <authorList>
            <person name="Fritz M.L."/>
            <person name="Deyonke A.M."/>
            <person name="Papanicolaou A."/>
            <person name="Micinski S."/>
            <person name="Westbrook J."/>
            <person name="Gould F."/>
        </authorList>
    </citation>
    <scope>NUCLEOTIDE SEQUENCE [LARGE SCALE GENOMIC DNA]</scope>
    <source>
        <strain evidence="2">HvINT-</strain>
        <tissue evidence="2">Whole body</tissue>
    </source>
</reference>
<protein>
    <recommendedName>
        <fullName evidence="1">DUF4817 domain-containing protein</fullName>
    </recommendedName>
</protein>
<dbReference type="PANTHER" id="PTHR47326:SF1">
    <property type="entry name" value="HTH PSQ-TYPE DOMAIN-CONTAINING PROTEIN"/>
    <property type="match status" value="1"/>
</dbReference>
<evidence type="ECO:0000259" key="1">
    <source>
        <dbReference type="Pfam" id="PF16087"/>
    </source>
</evidence>
<gene>
    <name evidence="2" type="ORF">B5V51_2602</name>
</gene>
<evidence type="ECO:0000313" key="2">
    <source>
        <dbReference type="EMBL" id="PCG70775.1"/>
    </source>
</evidence>
<name>A0A2A4JFA8_HELVI</name>